<dbReference type="InterPro" id="IPR036873">
    <property type="entry name" value="Rhodanese-like_dom_sf"/>
</dbReference>
<dbReference type="Gene3D" id="3.40.250.10">
    <property type="entry name" value="Rhodanese-like domain"/>
    <property type="match status" value="1"/>
</dbReference>
<accession>A0ABQ5K265</accession>
<evidence type="ECO:0000313" key="3">
    <source>
        <dbReference type="Proteomes" id="UP001057375"/>
    </source>
</evidence>
<evidence type="ECO:0000313" key="2">
    <source>
        <dbReference type="EMBL" id="GKT26070.1"/>
    </source>
</evidence>
<reference evidence="2" key="1">
    <citation type="submission" date="2022-03" db="EMBL/GenBank/DDBJ databases">
        <title>Draft genome sequence of Aduncisulcus paluster, a free-living microaerophilic Fornicata.</title>
        <authorList>
            <person name="Yuyama I."/>
            <person name="Kume K."/>
            <person name="Tamura T."/>
            <person name="Inagaki Y."/>
            <person name="Hashimoto T."/>
        </authorList>
    </citation>
    <scope>NUCLEOTIDE SEQUENCE</scope>
    <source>
        <strain evidence="2">NY0171</strain>
    </source>
</reference>
<feature type="non-terminal residue" evidence="2">
    <location>
        <position position="96"/>
    </location>
</feature>
<dbReference type="Proteomes" id="UP001057375">
    <property type="component" value="Unassembled WGS sequence"/>
</dbReference>
<organism evidence="2 3">
    <name type="scientific">Aduncisulcus paluster</name>
    <dbReference type="NCBI Taxonomy" id="2918883"/>
    <lineage>
        <taxon>Eukaryota</taxon>
        <taxon>Metamonada</taxon>
        <taxon>Carpediemonas-like organisms</taxon>
        <taxon>Aduncisulcus</taxon>
    </lineage>
</organism>
<proteinExistence type="predicted"/>
<sequence>MNKKILSFVALSLVLSLSAGCSAGTAGSVGTAKDGNEVKIEAAAMKLVNAVEQNGYELVGTDELNSWIEAGEDMVVIDTMPADFFAKGHVPSAVNA</sequence>
<feature type="chain" id="PRO_5046850390" evidence="1">
    <location>
        <begin position="24"/>
        <end position="96"/>
    </location>
</feature>
<evidence type="ECO:0000256" key="1">
    <source>
        <dbReference type="SAM" id="SignalP"/>
    </source>
</evidence>
<dbReference type="SUPFAM" id="SSF52821">
    <property type="entry name" value="Rhodanese/Cell cycle control phosphatase"/>
    <property type="match status" value="1"/>
</dbReference>
<keyword evidence="3" id="KW-1185">Reference proteome</keyword>
<gene>
    <name evidence="2" type="ORF">ADUPG1_004674</name>
</gene>
<protein>
    <submittedName>
        <fullName evidence="2">Rhodanese-like domain-containing protein</fullName>
    </submittedName>
</protein>
<dbReference type="EMBL" id="BQXS01007186">
    <property type="protein sequence ID" value="GKT26070.1"/>
    <property type="molecule type" value="Genomic_DNA"/>
</dbReference>
<dbReference type="PROSITE" id="PS51257">
    <property type="entry name" value="PROKAR_LIPOPROTEIN"/>
    <property type="match status" value="1"/>
</dbReference>
<keyword evidence="1" id="KW-0732">Signal</keyword>
<feature type="signal peptide" evidence="1">
    <location>
        <begin position="1"/>
        <end position="23"/>
    </location>
</feature>
<name>A0ABQ5K265_9EUKA</name>
<comment type="caution">
    <text evidence="2">The sequence shown here is derived from an EMBL/GenBank/DDBJ whole genome shotgun (WGS) entry which is preliminary data.</text>
</comment>